<evidence type="ECO:0000256" key="1">
    <source>
        <dbReference type="SAM" id="Phobius"/>
    </source>
</evidence>
<organism evidence="2 3">
    <name type="scientific">Staphylococcus caprae</name>
    <dbReference type="NCBI Taxonomy" id="29380"/>
    <lineage>
        <taxon>Bacteria</taxon>
        <taxon>Bacillati</taxon>
        <taxon>Bacillota</taxon>
        <taxon>Bacilli</taxon>
        <taxon>Bacillales</taxon>
        <taxon>Staphylococcaceae</taxon>
        <taxon>Staphylococcus</taxon>
    </lineage>
</organism>
<gene>
    <name evidence="2" type="ORF">JMUB590_0274</name>
</gene>
<evidence type="ECO:0000313" key="3">
    <source>
        <dbReference type="Proteomes" id="UP000274772"/>
    </source>
</evidence>
<sequence length="65" mass="7387">MFKPQPKLIIAIFSLLLLKIFIVIPISEFCHIEWLYSNGIGCKVLDLLSLILMVTCIVRAVRGLE</sequence>
<keyword evidence="3" id="KW-1185">Reference proteome</keyword>
<keyword evidence="1" id="KW-1133">Transmembrane helix</keyword>
<proteinExistence type="predicted"/>
<feature type="transmembrane region" description="Helical" evidence="1">
    <location>
        <begin position="47"/>
        <end position="64"/>
    </location>
</feature>
<keyword evidence="1" id="KW-0812">Transmembrane</keyword>
<keyword evidence="1" id="KW-0472">Membrane</keyword>
<reference evidence="2 3" key="1">
    <citation type="submission" date="2018-05" db="EMBL/GenBank/DDBJ databases">
        <title>Complete genome sequencing of three human clinical isolates of Staphylococcus caprae reveals virulence factors similar to those of S. epidermidis and S. capitis.</title>
        <authorList>
            <person name="Watanabe S."/>
            <person name="Cui L."/>
        </authorList>
    </citation>
    <scope>NUCLEOTIDE SEQUENCE [LARGE SCALE GENOMIC DNA]</scope>
    <source>
        <strain evidence="2 3">JMUB590</strain>
    </source>
</reference>
<evidence type="ECO:0000313" key="2">
    <source>
        <dbReference type="EMBL" id="BBD91384.1"/>
    </source>
</evidence>
<dbReference type="EMBL" id="AP018586">
    <property type="protein sequence ID" value="BBD91384.1"/>
    <property type="molecule type" value="Genomic_DNA"/>
</dbReference>
<name>A0ABM7FQF5_9STAP</name>
<feature type="transmembrane region" description="Helical" evidence="1">
    <location>
        <begin position="7"/>
        <end position="27"/>
    </location>
</feature>
<dbReference type="Proteomes" id="UP000274772">
    <property type="component" value="Chromosome"/>
</dbReference>
<protein>
    <submittedName>
        <fullName evidence="2">Uncharacterized protein</fullName>
    </submittedName>
</protein>
<accession>A0ABM7FQF5</accession>